<keyword evidence="4" id="KW-1185">Reference proteome</keyword>
<reference evidence="3" key="1">
    <citation type="journal article" date="2020" name="Ecol. Evol.">
        <title>Genome structure and content of the rice root-knot nematode (Meloidogyne graminicola).</title>
        <authorList>
            <person name="Phan N.T."/>
            <person name="Danchin E.G.J."/>
            <person name="Klopp C."/>
            <person name="Perfus-Barbeoch L."/>
            <person name="Kozlowski D.K."/>
            <person name="Koutsovoulos G.D."/>
            <person name="Lopez-Roques C."/>
            <person name="Bouchez O."/>
            <person name="Zahm M."/>
            <person name="Besnard G."/>
            <person name="Bellafiore S."/>
        </authorList>
    </citation>
    <scope>NUCLEOTIDE SEQUENCE</scope>
    <source>
        <strain evidence="3">VN-18</strain>
    </source>
</reference>
<name>A0A8S9ZEA1_9BILA</name>
<dbReference type="EMBL" id="JABEBT010000133">
    <property type="protein sequence ID" value="KAF7629991.1"/>
    <property type="molecule type" value="Genomic_DNA"/>
</dbReference>
<dbReference type="OrthoDB" id="10492365at2759"/>
<sequence length="394" mass="45831">MEKNIEIIGDEFLIQQNDKKRMLTTTTKIIKETQQQISPIYELILNSDESSSASLRLANIWRKEKCLIRCAIGDESRQSFIPSTLLLHKNGKKVGNFEEENDGSISYEFIPWEEENNLNKKPILFHCSAEIFPDEAKRKGRRHFPQFTKNTIYQRTLKIIPKIGTFPCENKGNNNYYCKNGGICFEMNNNLINSTFLPFSTLGISSLISFLILIILILNLFLIKEKRKTTKMRKNILKFNNNCINLKNDEKENENTPLEYFYNKKDDPCDNKSSIENNNQQKYLLPSSPIPQILSPSLSRIPRLYSTPQIKRKEIENIQEKEELNFEEENNSKNNSSNESSSASGGEYDNLEKLCEEIQKQKMYLKQKRMECKQNNNKSTYMNLVLLEKGENGN</sequence>
<keyword evidence="2" id="KW-1133">Transmembrane helix</keyword>
<feature type="region of interest" description="Disordered" evidence="1">
    <location>
        <begin position="323"/>
        <end position="347"/>
    </location>
</feature>
<organism evidence="3 4">
    <name type="scientific">Meloidogyne graminicola</name>
    <dbReference type="NCBI Taxonomy" id="189291"/>
    <lineage>
        <taxon>Eukaryota</taxon>
        <taxon>Metazoa</taxon>
        <taxon>Ecdysozoa</taxon>
        <taxon>Nematoda</taxon>
        <taxon>Chromadorea</taxon>
        <taxon>Rhabditida</taxon>
        <taxon>Tylenchina</taxon>
        <taxon>Tylenchomorpha</taxon>
        <taxon>Tylenchoidea</taxon>
        <taxon>Meloidogynidae</taxon>
        <taxon>Meloidogyninae</taxon>
        <taxon>Meloidogyne</taxon>
    </lineage>
</organism>
<evidence type="ECO:0000313" key="4">
    <source>
        <dbReference type="Proteomes" id="UP000605970"/>
    </source>
</evidence>
<feature type="compositionally biased region" description="Low complexity" evidence="1">
    <location>
        <begin position="332"/>
        <end position="344"/>
    </location>
</feature>
<evidence type="ECO:0000256" key="1">
    <source>
        <dbReference type="SAM" id="MobiDB-lite"/>
    </source>
</evidence>
<keyword evidence="2" id="KW-0812">Transmembrane</keyword>
<gene>
    <name evidence="3" type="ORF">Mgra_00009020</name>
</gene>
<keyword evidence="2" id="KW-0472">Membrane</keyword>
<comment type="caution">
    <text evidence="3">The sequence shown here is derived from an EMBL/GenBank/DDBJ whole genome shotgun (WGS) entry which is preliminary data.</text>
</comment>
<evidence type="ECO:0000256" key="2">
    <source>
        <dbReference type="SAM" id="Phobius"/>
    </source>
</evidence>
<dbReference type="AlphaFoldDB" id="A0A8S9ZEA1"/>
<accession>A0A8S9ZEA1</accession>
<evidence type="ECO:0000313" key="3">
    <source>
        <dbReference type="EMBL" id="KAF7629991.1"/>
    </source>
</evidence>
<protein>
    <submittedName>
        <fullName evidence="3">Uncharacterized protein</fullName>
    </submittedName>
</protein>
<dbReference type="Proteomes" id="UP000605970">
    <property type="component" value="Unassembled WGS sequence"/>
</dbReference>
<feature type="transmembrane region" description="Helical" evidence="2">
    <location>
        <begin position="196"/>
        <end position="223"/>
    </location>
</feature>
<proteinExistence type="predicted"/>